<dbReference type="InterPro" id="IPR027417">
    <property type="entry name" value="P-loop_NTPase"/>
</dbReference>
<keyword evidence="2" id="KW-0547">Nucleotide-binding</keyword>
<dbReference type="InterPro" id="IPR002182">
    <property type="entry name" value="NB-ARC"/>
</dbReference>
<dbReference type="PANTHER" id="PTHR36766">
    <property type="entry name" value="PLANT BROAD-SPECTRUM MILDEW RESISTANCE PROTEIN RPW8"/>
    <property type="match status" value="1"/>
</dbReference>
<reference evidence="7 8" key="1">
    <citation type="journal article" date="2019" name="Nat. Plants">
        <title>Stout camphor tree genome fills gaps in understanding of flowering plant genome evolution.</title>
        <authorList>
            <person name="Chaw S.M."/>
            <person name="Liu Y.C."/>
            <person name="Wu Y.W."/>
            <person name="Wang H.Y."/>
            <person name="Lin C.I."/>
            <person name="Wu C.S."/>
            <person name="Ke H.M."/>
            <person name="Chang L.Y."/>
            <person name="Hsu C.Y."/>
            <person name="Yang H.T."/>
            <person name="Sudianto E."/>
            <person name="Hsu M.H."/>
            <person name="Wu K.P."/>
            <person name="Wang L.N."/>
            <person name="Leebens-Mack J.H."/>
            <person name="Tsai I.J."/>
        </authorList>
    </citation>
    <scope>NUCLEOTIDE SEQUENCE [LARGE SCALE GENOMIC DNA]</scope>
    <source>
        <strain evidence="8">cv. Chaw 1501</strain>
        <tissue evidence="7">Young leaves</tissue>
    </source>
</reference>
<dbReference type="STRING" id="337451.A0A3S3NV89"/>
<organism evidence="7 8">
    <name type="scientific">Cinnamomum micranthum f. kanehirae</name>
    <dbReference type="NCBI Taxonomy" id="337451"/>
    <lineage>
        <taxon>Eukaryota</taxon>
        <taxon>Viridiplantae</taxon>
        <taxon>Streptophyta</taxon>
        <taxon>Embryophyta</taxon>
        <taxon>Tracheophyta</taxon>
        <taxon>Spermatophyta</taxon>
        <taxon>Magnoliopsida</taxon>
        <taxon>Magnoliidae</taxon>
        <taxon>Laurales</taxon>
        <taxon>Lauraceae</taxon>
        <taxon>Cinnamomum</taxon>
    </lineage>
</organism>
<dbReference type="GO" id="GO:0006952">
    <property type="term" value="P:defense response"/>
    <property type="evidence" value="ECO:0007669"/>
    <property type="project" value="UniProtKB-KW"/>
</dbReference>
<dbReference type="Proteomes" id="UP000283530">
    <property type="component" value="Unassembled WGS sequence"/>
</dbReference>
<dbReference type="InterPro" id="IPR041118">
    <property type="entry name" value="Rx_N"/>
</dbReference>
<name>A0A3S3NV89_9MAGN</name>
<dbReference type="PANTHER" id="PTHR36766:SF70">
    <property type="entry name" value="DISEASE RESISTANCE PROTEIN RGA4"/>
    <property type="match status" value="1"/>
</dbReference>
<dbReference type="GO" id="GO:0043531">
    <property type="term" value="F:ADP binding"/>
    <property type="evidence" value="ECO:0007669"/>
    <property type="project" value="InterPro"/>
</dbReference>
<proteinExistence type="predicted"/>
<evidence type="ECO:0000313" key="7">
    <source>
        <dbReference type="EMBL" id="RWR75837.1"/>
    </source>
</evidence>
<keyword evidence="1" id="KW-0677">Repeat</keyword>
<evidence type="ECO:0000259" key="5">
    <source>
        <dbReference type="Pfam" id="PF00931"/>
    </source>
</evidence>
<dbReference type="Pfam" id="PF18052">
    <property type="entry name" value="Rx_N"/>
    <property type="match status" value="1"/>
</dbReference>
<feature type="domain" description="Disease resistance N-terminal" evidence="6">
    <location>
        <begin position="32"/>
        <end position="99"/>
    </location>
</feature>
<dbReference type="Gene3D" id="1.20.5.4130">
    <property type="match status" value="1"/>
</dbReference>
<dbReference type="SUPFAM" id="SSF52540">
    <property type="entry name" value="P-loop containing nucleoside triphosphate hydrolases"/>
    <property type="match status" value="1"/>
</dbReference>
<gene>
    <name evidence="7" type="ORF">CKAN_00423800</name>
</gene>
<keyword evidence="4" id="KW-0067">ATP-binding</keyword>
<sequence length="294" mass="33241">MALQVVKDTAIEYIVQGALDAVKSCLKIGVDRAENHLVKIKDSLVDIHDFIVIAERSPKKDPKLMKLLEKLKDAAYDAQDLLEEYEIEDRRRSEEPENSMPILDTMMNKVRRVVTSVITAAPTVIKLKELSERLEAIKAEGHTFQLKEKVTNLMIESEKHRDTHSLLNKSQVIERDEEKEEIVSLLLSPQPPVGDGFEDGENENVSVIPIVGMGGLGKTTLAKLVFNHEDVQNNFELRMWICVSYDFDIIRLGNEVIERVTPPKVKPGLYVRLGPIKTFSNITKQMQPGPNHVP</sequence>
<keyword evidence="3" id="KW-0611">Plant defense</keyword>
<evidence type="ECO:0000256" key="3">
    <source>
        <dbReference type="ARBA" id="ARBA00022821"/>
    </source>
</evidence>
<evidence type="ECO:0000256" key="2">
    <source>
        <dbReference type="ARBA" id="ARBA00022741"/>
    </source>
</evidence>
<accession>A0A3S3NV89</accession>
<evidence type="ECO:0000256" key="4">
    <source>
        <dbReference type="ARBA" id="ARBA00022840"/>
    </source>
</evidence>
<dbReference type="OrthoDB" id="1933539at2759"/>
<dbReference type="EMBL" id="QPKB01000002">
    <property type="protein sequence ID" value="RWR75837.1"/>
    <property type="molecule type" value="Genomic_DNA"/>
</dbReference>
<evidence type="ECO:0000313" key="8">
    <source>
        <dbReference type="Proteomes" id="UP000283530"/>
    </source>
</evidence>
<dbReference type="Pfam" id="PF00931">
    <property type="entry name" value="NB-ARC"/>
    <property type="match status" value="1"/>
</dbReference>
<dbReference type="Gene3D" id="3.40.50.300">
    <property type="entry name" value="P-loop containing nucleotide triphosphate hydrolases"/>
    <property type="match status" value="1"/>
</dbReference>
<evidence type="ECO:0000256" key="1">
    <source>
        <dbReference type="ARBA" id="ARBA00022737"/>
    </source>
</evidence>
<feature type="domain" description="NB-ARC" evidence="5">
    <location>
        <begin position="201"/>
        <end position="261"/>
    </location>
</feature>
<comment type="caution">
    <text evidence="7">The sequence shown here is derived from an EMBL/GenBank/DDBJ whole genome shotgun (WGS) entry which is preliminary data.</text>
</comment>
<dbReference type="AlphaFoldDB" id="A0A3S3NV89"/>
<protein>
    <submittedName>
        <fullName evidence="7">Putative disease resistance protein RGA3</fullName>
    </submittedName>
</protein>
<keyword evidence="8" id="KW-1185">Reference proteome</keyword>
<dbReference type="GO" id="GO:0005524">
    <property type="term" value="F:ATP binding"/>
    <property type="evidence" value="ECO:0007669"/>
    <property type="project" value="UniProtKB-KW"/>
</dbReference>
<evidence type="ECO:0000259" key="6">
    <source>
        <dbReference type="Pfam" id="PF18052"/>
    </source>
</evidence>